<dbReference type="Gene3D" id="1.10.246.130">
    <property type="match status" value="1"/>
</dbReference>
<dbReference type="PANTHER" id="PTHR43881">
    <property type="entry name" value="GAMMA-GLUTAMYLTRANSPEPTIDASE (AFU_ORTHOLOGUE AFUA_4G13580)"/>
    <property type="match status" value="1"/>
</dbReference>
<dbReference type="PRINTS" id="PR01210">
    <property type="entry name" value="GGTRANSPTASE"/>
</dbReference>
<dbReference type="PANTHER" id="PTHR43881:SF1">
    <property type="entry name" value="GAMMA-GLUTAMYLTRANSPEPTIDASE (AFU_ORTHOLOGUE AFUA_4G13580)"/>
    <property type="match status" value="1"/>
</dbReference>
<dbReference type="InterPro" id="IPR029055">
    <property type="entry name" value="Ntn_hydrolases_N"/>
</dbReference>
<dbReference type="EMBL" id="UOEK01000297">
    <property type="protein sequence ID" value="VAW04731.1"/>
    <property type="molecule type" value="Genomic_DNA"/>
</dbReference>
<evidence type="ECO:0000313" key="1">
    <source>
        <dbReference type="EMBL" id="VAW04731.1"/>
    </source>
</evidence>
<protein>
    <submittedName>
        <fullName evidence="1">Gamma-glutamyltranspeptidase @ Glutathione hydrolase</fullName>
        <ecNumber evidence="1">2.3.2.2</ecNumber>
        <ecNumber evidence="1">3.4.19.13</ecNumber>
    </submittedName>
</protein>
<dbReference type="Pfam" id="PF01019">
    <property type="entry name" value="G_glu_transpept"/>
    <property type="match status" value="1"/>
</dbReference>
<dbReference type="InterPro" id="IPR043137">
    <property type="entry name" value="GGT_ssub_C"/>
</dbReference>
<gene>
    <name evidence="1" type="ORF">MNBD_ACTINO02-2294</name>
</gene>
<dbReference type="GO" id="GO:0103068">
    <property type="term" value="F:leukotriene C4 gamma-glutamyl transferase activity"/>
    <property type="evidence" value="ECO:0007669"/>
    <property type="project" value="UniProtKB-EC"/>
</dbReference>
<organism evidence="1">
    <name type="scientific">hydrothermal vent metagenome</name>
    <dbReference type="NCBI Taxonomy" id="652676"/>
    <lineage>
        <taxon>unclassified sequences</taxon>
        <taxon>metagenomes</taxon>
        <taxon>ecological metagenomes</taxon>
    </lineage>
</organism>
<keyword evidence="1" id="KW-0378">Hydrolase</keyword>
<reference evidence="1" key="1">
    <citation type="submission" date="2018-06" db="EMBL/GenBank/DDBJ databases">
        <authorList>
            <person name="Zhirakovskaya E."/>
        </authorList>
    </citation>
    <scope>NUCLEOTIDE SEQUENCE</scope>
</reference>
<name>A0A3B0SEP6_9ZZZZ</name>
<dbReference type="InterPro" id="IPR043138">
    <property type="entry name" value="GGT_lsub"/>
</dbReference>
<dbReference type="EC" id="2.3.2.2" evidence="1"/>
<dbReference type="Gene3D" id="3.60.20.40">
    <property type="match status" value="1"/>
</dbReference>
<proteinExistence type="predicted"/>
<dbReference type="SUPFAM" id="SSF56235">
    <property type="entry name" value="N-terminal nucleophile aminohydrolases (Ntn hydrolases)"/>
    <property type="match status" value="1"/>
</dbReference>
<accession>A0A3B0SEP6</accession>
<keyword evidence="1" id="KW-0808">Transferase</keyword>
<sequence length="422" mass="45662">HGLDSITVPGAVDGWIALHDRYGTIDMETILAPAIELATNGFPVSYEFSQSLGRMREMIGDQASAKPLYVDGVPAPGSTLRRVRHAEALRTIATLGRDGFYGGDIGAAIVTTTEGRITPDDLAVGQAEWVEPVGLDVFGLTGWTVPPNSQGYLSLATLKIFEFLDPPRDPTDPLFHHALIEAYRSVARERDFYVSDPTTAKSVDFLLGRARLKRRAERISMEHTTHWRLPAVAPGGTAFLATRDWSGMGVSFIQSNFWGIGSGFSAGNTGIFLHNRGASFNLTPGHGNELKPGRRPLHTLAPTIWTKDGSTSLILGTRGGDFQPQIVAQVAASLLHAELSPSHAQAAPRWKFEHYGPEGEPVLSLEPTLHDETGAALRRLGHPVRRYEQSTEGWGPVALIDERTQVVAAADPRVSTATALAE</sequence>
<dbReference type="GO" id="GO:0036374">
    <property type="term" value="F:glutathione hydrolase activity"/>
    <property type="evidence" value="ECO:0007669"/>
    <property type="project" value="UniProtKB-EC"/>
</dbReference>
<dbReference type="InterPro" id="IPR052896">
    <property type="entry name" value="GGT-like_enzyme"/>
</dbReference>
<dbReference type="EC" id="3.4.19.13" evidence="1"/>
<dbReference type="AlphaFoldDB" id="A0A3B0SEP6"/>
<feature type="non-terminal residue" evidence="1">
    <location>
        <position position="1"/>
    </location>
</feature>
<keyword evidence="1" id="KW-0012">Acyltransferase</keyword>